<dbReference type="PANTHER" id="PTHR21091:SF169">
    <property type="entry name" value="UROPORPHYRINOGEN DECARBOXYLASE"/>
    <property type="match status" value="1"/>
</dbReference>
<feature type="site" description="Transition state stabilizer" evidence="12">
    <location>
        <position position="77"/>
    </location>
</feature>
<keyword evidence="8 12" id="KW-0963">Cytoplasm</keyword>
<feature type="domain" description="Uroporphyrinogen decarboxylase (URO-D)" evidence="15">
    <location>
        <begin position="22"/>
        <end position="31"/>
    </location>
</feature>
<evidence type="ECO:0000256" key="14">
    <source>
        <dbReference type="RuleBase" id="RU004169"/>
    </source>
</evidence>
<sequence>MTELKNDRFLRALLKEPVDVTPVWMMRQAGRYLPEYRELRSKAGDFMSLCMNPELACEVTIQPLERFDLDAAILFSDILTIPDAMGLGLYFETGEGPRFKKPVRTASDVEALSVPDPEKDLGYVMDAVRTIRTELNGRVPLIGFSGSPWTLATYMVEGGSSKDFRRIKAMMFDQPAVLSQLLDVLADSVIEYLNAQIKAGAQAVQIFDTWGGALSPECYKAFSLKYMEKIVSGLIREHEGRKVPVILFTKNGGQWLESMAATGADALGLDWTTDISDARQRVGDKVTLQGNMDPSVLYASPDRIRAEVAKILSDFGPGEGHVFNLGHGIHQFVEPDRAKVFVDAVHELSAQYHTQ</sequence>
<dbReference type="InterPro" id="IPR000257">
    <property type="entry name" value="Uroporphyrinogen_deCOase"/>
</dbReference>
<comment type="pathway">
    <text evidence="3 12 13">Porphyrin-containing compound metabolism; protoporphyrin-IX biosynthesis; coproporphyrinogen-III from 5-aminolevulinate: step 4/4.</text>
</comment>
<dbReference type="Pfam" id="PF01208">
    <property type="entry name" value="URO-D"/>
    <property type="match status" value="1"/>
</dbReference>
<evidence type="ECO:0000256" key="4">
    <source>
        <dbReference type="ARBA" id="ARBA00009935"/>
    </source>
</evidence>
<comment type="caution">
    <text evidence="12">Lacks conserved residue(s) required for the propagation of feature annotation.</text>
</comment>
<name>A0A081NKF4_9GAMM</name>
<dbReference type="AlphaFoldDB" id="A0A081NKF4"/>
<evidence type="ECO:0000256" key="5">
    <source>
        <dbReference type="ARBA" id="ARBA00011738"/>
    </source>
</evidence>
<evidence type="ECO:0000256" key="10">
    <source>
        <dbReference type="ARBA" id="ARBA00023239"/>
    </source>
</evidence>
<gene>
    <name evidence="12 17" type="primary">hemE</name>
    <name evidence="17" type="ORF">GZ78_02420</name>
</gene>
<feature type="binding site" evidence="12">
    <location>
        <position position="154"/>
    </location>
    <ligand>
        <name>substrate</name>
    </ligand>
</feature>
<evidence type="ECO:0000256" key="13">
    <source>
        <dbReference type="RuleBase" id="RU000554"/>
    </source>
</evidence>
<comment type="subunit">
    <text evidence="5 12">Homodimer.</text>
</comment>
<protein>
    <recommendedName>
        <fullName evidence="7 12">Uroporphyrinogen decarboxylase</fullName>
        <shortName evidence="12">UPD</shortName>
        <shortName evidence="12">URO-D</shortName>
        <ecNumber evidence="6 12">4.1.1.37</ecNumber>
    </recommendedName>
</protein>
<dbReference type="Proteomes" id="UP000028073">
    <property type="component" value="Unassembled WGS sequence"/>
</dbReference>
<dbReference type="OrthoDB" id="9806656at2"/>
<evidence type="ECO:0000256" key="1">
    <source>
        <dbReference type="ARBA" id="ARBA00002448"/>
    </source>
</evidence>
<evidence type="ECO:0000256" key="8">
    <source>
        <dbReference type="ARBA" id="ARBA00022490"/>
    </source>
</evidence>
<feature type="binding site" evidence="12">
    <location>
        <begin position="27"/>
        <end position="31"/>
    </location>
    <ligand>
        <name>substrate</name>
    </ligand>
</feature>
<dbReference type="HAMAP" id="MF_00218">
    <property type="entry name" value="URO_D"/>
    <property type="match status" value="1"/>
</dbReference>
<dbReference type="RefSeq" id="WP_034832427.1">
    <property type="nucleotide sequence ID" value="NZ_JOKH01000001.1"/>
</dbReference>
<feature type="domain" description="Uroporphyrinogen decarboxylase (URO-D)" evidence="16">
    <location>
        <begin position="142"/>
        <end position="158"/>
    </location>
</feature>
<dbReference type="InterPro" id="IPR038071">
    <property type="entry name" value="UROD/MetE-like_sf"/>
</dbReference>
<evidence type="ECO:0000256" key="7">
    <source>
        <dbReference type="ARBA" id="ARBA00014308"/>
    </source>
</evidence>
<proteinExistence type="inferred from homology"/>
<evidence type="ECO:0000256" key="11">
    <source>
        <dbReference type="ARBA" id="ARBA00023244"/>
    </source>
</evidence>
<feature type="binding site" evidence="12">
    <location>
        <position position="209"/>
    </location>
    <ligand>
        <name>substrate</name>
    </ligand>
</feature>
<reference evidence="17 18" key="1">
    <citation type="submission" date="2014-06" db="EMBL/GenBank/DDBJ databases">
        <title>Whole Genome Sequences of Three Symbiotic Endozoicomonas Bacteria.</title>
        <authorList>
            <person name="Neave M.J."/>
            <person name="Apprill A."/>
            <person name="Voolstra C.R."/>
        </authorList>
    </citation>
    <scope>NUCLEOTIDE SEQUENCE [LARGE SCALE GENOMIC DNA]</scope>
    <source>
        <strain evidence="17 18">DSM 25634</strain>
    </source>
</reference>
<accession>A0A081NKF4</accession>
<dbReference type="GO" id="GO:0004853">
    <property type="term" value="F:uroporphyrinogen decarboxylase activity"/>
    <property type="evidence" value="ECO:0007669"/>
    <property type="project" value="UniProtKB-UniRule"/>
</dbReference>
<evidence type="ECO:0000313" key="17">
    <source>
        <dbReference type="EMBL" id="KEQ18927.1"/>
    </source>
</evidence>
<dbReference type="SUPFAM" id="SSF51726">
    <property type="entry name" value="UROD/MetE-like"/>
    <property type="match status" value="1"/>
</dbReference>
<dbReference type="PANTHER" id="PTHR21091">
    <property type="entry name" value="METHYLTETRAHYDROFOLATE:HOMOCYSTEINE METHYLTRANSFERASE RELATED"/>
    <property type="match status" value="1"/>
</dbReference>
<evidence type="ECO:0000256" key="9">
    <source>
        <dbReference type="ARBA" id="ARBA00022793"/>
    </source>
</evidence>
<evidence type="ECO:0000256" key="12">
    <source>
        <dbReference type="HAMAP-Rule" id="MF_00218"/>
    </source>
</evidence>
<dbReference type="EC" id="4.1.1.37" evidence="6 12"/>
<feature type="binding site" evidence="12">
    <location>
        <position position="327"/>
    </location>
    <ligand>
        <name>substrate</name>
    </ligand>
</feature>
<keyword evidence="18" id="KW-1185">Reference proteome</keyword>
<comment type="subcellular location">
    <subcellularLocation>
        <location evidence="2 12">Cytoplasm</location>
    </subcellularLocation>
</comment>
<comment type="catalytic activity">
    <reaction evidence="12 13">
        <text>uroporphyrinogen III + 4 H(+) = coproporphyrinogen III + 4 CO2</text>
        <dbReference type="Rhea" id="RHEA:19865"/>
        <dbReference type="ChEBI" id="CHEBI:15378"/>
        <dbReference type="ChEBI" id="CHEBI:16526"/>
        <dbReference type="ChEBI" id="CHEBI:57308"/>
        <dbReference type="ChEBI" id="CHEBI:57309"/>
        <dbReference type="EC" id="4.1.1.37"/>
    </reaction>
</comment>
<dbReference type="EMBL" id="JOKH01000001">
    <property type="protein sequence ID" value="KEQ18927.1"/>
    <property type="molecule type" value="Genomic_DNA"/>
</dbReference>
<evidence type="ECO:0000259" key="15">
    <source>
        <dbReference type="PROSITE" id="PS00906"/>
    </source>
</evidence>
<dbReference type="CDD" id="cd00717">
    <property type="entry name" value="URO-D"/>
    <property type="match status" value="1"/>
</dbReference>
<organism evidence="17 18">
    <name type="scientific">Endozoicomonas numazuensis</name>
    <dbReference type="NCBI Taxonomy" id="1137799"/>
    <lineage>
        <taxon>Bacteria</taxon>
        <taxon>Pseudomonadati</taxon>
        <taxon>Pseudomonadota</taxon>
        <taxon>Gammaproteobacteria</taxon>
        <taxon>Oceanospirillales</taxon>
        <taxon>Endozoicomonadaceae</taxon>
        <taxon>Endozoicomonas</taxon>
    </lineage>
</organism>
<keyword evidence="10 12" id="KW-0456">Lyase</keyword>
<evidence type="ECO:0000313" key="18">
    <source>
        <dbReference type="Proteomes" id="UP000028073"/>
    </source>
</evidence>
<dbReference type="GO" id="GO:0019353">
    <property type="term" value="P:protoporphyrinogen IX biosynthetic process from glutamate"/>
    <property type="evidence" value="ECO:0007669"/>
    <property type="project" value="TreeGrafter"/>
</dbReference>
<evidence type="ECO:0000256" key="3">
    <source>
        <dbReference type="ARBA" id="ARBA00004804"/>
    </source>
</evidence>
<dbReference type="eggNOG" id="COG0407">
    <property type="taxonomic scope" value="Bacteria"/>
</dbReference>
<evidence type="ECO:0000259" key="16">
    <source>
        <dbReference type="PROSITE" id="PS00907"/>
    </source>
</evidence>
<dbReference type="InterPro" id="IPR006361">
    <property type="entry name" value="Uroporphyrinogen_deCO2ase_HemE"/>
</dbReference>
<dbReference type="PROSITE" id="PS00907">
    <property type="entry name" value="UROD_2"/>
    <property type="match status" value="1"/>
</dbReference>
<dbReference type="UniPathway" id="UPA00251">
    <property type="reaction ID" value="UER00321"/>
</dbReference>
<feature type="binding site" evidence="12">
    <location>
        <position position="77"/>
    </location>
    <ligand>
        <name>substrate</name>
    </ligand>
</feature>
<comment type="function">
    <text evidence="1 12">Catalyzes the decarboxylation of four acetate groups of uroporphyrinogen-III to yield coproporphyrinogen-III.</text>
</comment>
<keyword evidence="11 12" id="KW-0627">Porphyrin biosynthesis</keyword>
<dbReference type="Gene3D" id="3.20.20.210">
    <property type="match status" value="1"/>
</dbReference>
<evidence type="ECO:0000256" key="6">
    <source>
        <dbReference type="ARBA" id="ARBA00012288"/>
    </source>
</evidence>
<dbReference type="GO" id="GO:0005829">
    <property type="term" value="C:cytosol"/>
    <property type="evidence" value="ECO:0007669"/>
    <property type="project" value="TreeGrafter"/>
</dbReference>
<dbReference type="FunFam" id="3.20.20.210:FF:000001">
    <property type="entry name" value="Uroporphyrinogen decarboxylase"/>
    <property type="match status" value="1"/>
</dbReference>
<dbReference type="STRING" id="1137799.GZ78_02420"/>
<dbReference type="NCBIfam" id="TIGR01464">
    <property type="entry name" value="hemE"/>
    <property type="match status" value="1"/>
</dbReference>
<keyword evidence="9 12" id="KW-0210">Decarboxylase</keyword>
<comment type="caution">
    <text evidence="17">The sequence shown here is derived from an EMBL/GenBank/DDBJ whole genome shotgun (WGS) entry which is preliminary data.</text>
</comment>
<dbReference type="PROSITE" id="PS00906">
    <property type="entry name" value="UROD_1"/>
    <property type="match status" value="1"/>
</dbReference>
<comment type="similarity">
    <text evidence="4 12 14">Belongs to the uroporphyrinogen decarboxylase family.</text>
</comment>
<evidence type="ECO:0000256" key="2">
    <source>
        <dbReference type="ARBA" id="ARBA00004496"/>
    </source>
</evidence>